<evidence type="ECO:0000313" key="1">
    <source>
        <dbReference type="EMBL" id="MFB9074335.1"/>
    </source>
</evidence>
<dbReference type="Proteomes" id="UP001589575">
    <property type="component" value="Unassembled WGS sequence"/>
</dbReference>
<keyword evidence="2" id="KW-1185">Reference proteome</keyword>
<comment type="caution">
    <text evidence="1">The sequence shown here is derived from an EMBL/GenBank/DDBJ whole genome shotgun (WGS) entry which is preliminary data.</text>
</comment>
<dbReference type="EMBL" id="JBHMFI010000002">
    <property type="protein sequence ID" value="MFB9074335.1"/>
    <property type="molecule type" value="Genomic_DNA"/>
</dbReference>
<gene>
    <name evidence="1" type="ORF">ACFFX0_25330</name>
</gene>
<protein>
    <submittedName>
        <fullName evidence="1">Uncharacterized protein</fullName>
    </submittedName>
</protein>
<name>A0ABV5G5W5_9MICC</name>
<accession>A0ABV5G5W5</accession>
<sequence length="236" mass="25486">MRSTRSTLALTAVVAVGLLIIVGSIVLFVSGISLPESAARKTQASESATTTPTGPGKPSPTQSSIPSSTSPPTTRRAWQTNEPASTSNATGSPATSSSSPGGLSRQGMTAEELVTTAARTMTTWDTTTDQSPTDAYRRALPLFVQEYENIFVVPTKPVLPPDWWAAAEHDATSTPRVQITDTYPHGEATLYYVVVHWSWEADNDFELNAGPKYMTFQVSQDDTGFVIENWTEEQLQ</sequence>
<organism evidence="1 2">
    <name type="scientific">Citricoccus parietis</name>
    <dbReference type="NCBI Taxonomy" id="592307"/>
    <lineage>
        <taxon>Bacteria</taxon>
        <taxon>Bacillati</taxon>
        <taxon>Actinomycetota</taxon>
        <taxon>Actinomycetes</taxon>
        <taxon>Micrococcales</taxon>
        <taxon>Micrococcaceae</taxon>
        <taxon>Citricoccus</taxon>
    </lineage>
</organism>
<proteinExistence type="predicted"/>
<evidence type="ECO:0000313" key="2">
    <source>
        <dbReference type="Proteomes" id="UP001589575"/>
    </source>
</evidence>
<reference evidence="1 2" key="1">
    <citation type="submission" date="2024-09" db="EMBL/GenBank/DDBJ databases">
        <authorList>
            <person name="Sun Q."/>
            <person name="Mori K."/>
        </authorList>
    </citation>
    <scope>NUCLEOTIDE SEQUENCE [LARGE SCALE GENOMIC DNA]</scope>
    <source>
        <strain evidence="1 2">CCM 7609</strain>
    </source>
</reference>